<evidence type="ECO:0000259" key="2">
    <source>
        <dbReference type="Pfam" id="PF26254"/>
    </source>
</evidence>
<evidence type="ECO:0000313" key="4">
    <source>
        <dbReference type="Proteomes" id="UP000095192"/>
    </source>
</evidence>
<dbReference type="EMBL" id="JROU02001932">
    <property type="protein sequence ID" value="OEH74788.1"/>
    <property type="molecule type" value="Genomic_DNA"/>
</dbReference>
<gene>
    <name evidence="3" type="ORF">cyc_05062</name>
</gene>
<accession>A0A1D3CUC3</accession>
<name>A0A1D3CUC3_9EIME</name>
<reference evidence="3 4" key="1">
    <citation type="journal article" date="2016" name="BMC Genomics">
        <title>Comparative genomics reveals Cyclospora cayetanensis possesses coccidia-like metabolism and invasion components but unique surface antigens.</title>
        <authorList>
            <person name="Liu S."/>
            <person name="Wang L."/>
            <person name="Zheng H."/>
            <person name="Xu Z."/>
            <person name="Roellig D.M."/>
            <person name="Li N."/>
            <person name="Frace M.A."/>
            <person name="Tang K."/>
            <person name="Arrowood M.J."/>
            <person name="Moss D.M."/>
            <person name="Zhang L."/>
            <person name="Feng Y."/>
            <person name="Xiao L."/>
        </authorList>
    </citation>
    <scope>NUCLEOTIDE SEQUENCE [LARGE SCALE GENOMIC DNA]</scope>
    <source>
        <strain evidence="3 4">CHN_HEN01</strain>
    </source>
</reference>
<dbReference type="Proteomes" id="UP000095192">
    <property type="component" value="Unassembled WGS sequence"/>
</dbReference>
<dbReference type="PANTHER" id="PTHR21512">
    <property type="entry name" value="TRAFFICKING PROTEIN PARTICLE COMPLEX SUBUNIT 9"/>
    <property type="match status" value="1"/>
</dbReference>
<comment type="caution">
    <text evidence="3">The sequence shown here is derived from an EMBL/GenBank/DDBJ whole genome shotgun (WGS) entry which is preliminary data.</text>
</comment>
<feature type="region of interest" description="Disordered" evidence="1">
    <location>
        <begin position="694"/>
        <end position="738"/>
    </location>
</feature>
<feature type="compositionally biased region" description="Low complexity" evidence="1">
    <location>
        <begin position="711"/>
        <end position="723"/>
    </location>
</feature>
<dbReference type="VEuPathDB" id="ToxoDB:LOC34621482"/>
<feature type="domain" description="Trs120/TRAPPC9 first Ig-like" evidence="2">
    <location>
        <begin position="1015"/>
        <end position="1123"/>
    </location>
</feature>
<proteinExistence type="predicted"/>
<feature type="region of interest" description="Disordered" evidence="1">
    <location>
        <begin position="1566"/>
        <end position="1588"/>
    </location>
</feature>
<keyword evidence="4" id="KW-1185">Reference proteome</keyword>
<dbReference type="InParanoid" id="A0A1D3CUC3"/>
<protein>
    <recommendedName>
        <fullName evidence="2">Trs120/TRAPPC9 first Ig-like domain-containing protein</fullName>
    </recommendedName>
</protein>
<feature type="compositionally biased region" description="Polar residues" evidence="1">
    <location>
        <begin position="406"/>
        <end position="419"/>
    </location>
</feature>
<feature type="region of interest" description="Disordered" evidence="1">
    <location>
        <begin position="983"/>
        <end position="1018"/>
    </location>
</feature>
<organism evidence="3 4">
    <name type="scientific">Cyclospora cayetanensis</name>
    <dbReference type="NCBI Taxonomy" id="88456"/>
    <lineage>
        <taxon>Eukaryota</taxon>
        <taxon>Sar</taxon>
        <taxon>Alveolata</taxon>
        <taxon>Apicomplexa</taxon>
        <taxon>Conoidasida</taxon>
        <taxon>Coccidia</taxon>
        <taxon>Eucoccidiorida</taxon>
        <taxon>Eimeriorina</taxon>
        <taxon>Eimeriidae</taxon>
        <taxon>Cyclospora</taxon>
    </lineage>
</organism>
<evidence type="ECO:0000256" key="1">
    <source>
        <dbReference type="SAM" id="MobiDB-lite"/>
    </source>
</evidence>
<evidence type="ECO:0000313" key="3">
    <source>
        <dbReference type="EMBL" id="OEH74788.1"/>
    </source>
</evidence>
<feature type="region of interest" description="Disordered" evidence="1">
    <location>
        <begin position="908"/>
        <end position="950"/>
    </location>
</feature>
<sequence>MSLLTPDVDLSDFWRVRVLLQPTEGTSPSLFSELSLCLTRCFSCLPLASLPVSPADPHVAPFLSSPNNRKTQAANLWLSFVTPQYLNSDWSDLYVHKQVLGAIAIHIPSAQRFNASHPTAQDSSAFKVLPAPPTARTAEDEAKQQASEFRRMLQEEYPTVLVKRVVCLLPPAPGTASATDRATSEEDDELALLPESLWEHLTGSDQRAPVREMQGALEGPLRSFCAALLRQMGALVLRTPDVCRPLVTPLDGALLPSSPSETVGLPPSPVSMGRLPGPPAIPGVQTGAAAGLFRLMASRLQKQTADLLLLGGAPAAAAQLYLAAAEAARAHGDVIWQAAAVQGQAAAVYAYMQPMLREAECASCPSTAPGGNPSNCASGEARAEIDEAAAGAATTLDGTEKESPLYRSNSMPSAPTESSLMKGPSNADPLPPSIEAILLQYQQRRAGAPVGTGGPQGGGLGAPSGVPAVEGSGGKGIPLLQPLSAAGGPYGGAAPKGYGAGEREVDKAHAAQVQLALDAISRKLRDASHAYQSHPGGFLLHACCSLLLCRFLATHGSKLECLQCVSSAAERAKRLPVKDFVCLLGALGGLCGALGAPRKAAFLLHRVCMALMEAQRWEAAHYAAALAAPCYHLAALHLAPPDRLHPLAHRRATLLKGLAGLEQQDACGASSRQTALGSDFAGFCRQSSASLMRAEGPSDALSERAALADKSPSSPRHSASASAQGGLSEKSESPYFPVPSRRRLAEGARGGGSGKSSKARGPFLTSLWRLVHELQTTAHSPDSTRWRAPSRWALRCRGGPPGPLSPGGPSLWAFLLRHAERLRFTNNEVRVAWPALQSRVLHVLKVSAEQLGDFSRVAWYSFASLKLLYPVIDAKAQASAVMVLQAAAGRRATTPLCLPPVLTILMPRAPTDRRGGPLKPNGGGPPGAPKNLNRGTASANRGGASRPGEDKLSYLGEEALEGPPRQRELPCAKRRLFFCCGRGGGRRGGRRGPPPPPAVPLLSPAAPGGTDGSVLSSSISVPPKSANDVLMFNPFRKDVGSGTPARLSPSGLWVRGELRTVQVSVRNPLSVELVLDKAKVIVCGAKAEVYPVTVLVPPSAAHQVTFEVTVMPRETGYLYFTGLSYTLNRVQCCQLLVRQSEKLDGLLSNSNFVGTPSGLFPGMAGGVGGTYLQSNEAAAEKGFSQTERQNCRRGSASDCAAVSFQTSSPSAAVAPETGSYSLESLHAEGGGSRGGSGLLLLPGRKASNALPRCVLPVSVCCSEAVALGKADALRLLLTDVGAVGRRKEKTVLRLPARKMRLGGPHLLRLREPQEKGMQACSLPFRSTPGDTSSRALRQYVALEGRRLGEAVVYFSDSSPSAVAGRSEGEKGGCYAFLGPFEQLQWGAEGEGGCLPAYPRHSPVWEGQHRLLSVHLENVGRIPVGDLSFKVLTPNATEPNPKQKMALERLFQVSQLVVFFESRASFGRLVGCVAVLPRELSFVGSTTATAHMCMSGRDSLHVQLYAFSRQKDGTVEFSPAGFRGEASCEDYLDLNPSLLQSASSGFPSGDASHSLLEGKWKAEASFSSSSYHQEEEGPPLPMSSTGDQSFTGVAVSPFLPPWKAPPEGATVSFDPLPLRGRLPNDGSEKNASEREKTESPASRFEKTPLIQPGQRVRIPLRCIASERYPSCFIE</sequence>
<dbReference type="InterPro" id="IPR058565">
    <property type="entry name" value="Ig_TRAPPC9_Trs120_1st"/>
</dbReference>
<feature type="compositionally biased region" description="Basic and acidic residues" evidence="1">
    <location>
        <begin position="1625"/>
        <end position="1645"/>
    </location>
</feature>
<dbReference type="PANTHER" id="PTHR21512:SF5">
    <property type="entry name" value="TRAFFICKING PROTEIN PARTICLE COMPLEX SUBUNIT 9"/>
    <property type="match status" value="1"/>
</dbReference>
<dbReference type="VEuPathDB" id="ToxoDB:cyc_05062"/>
<feature type="region of interest" description="Disordered" evidence="1">
    <location>
        <begin position="1603"/>
        <end position="1649"/>
    </location>
</feature>
<dbReference type="Pfam" id="PF26254">
    <property type="entry name" value="Ig_TRAPPC9-Trs120_1st"/>
    <property type="match status" value="1"/>
</dbReference>
<dbReference type="GO" id="GO:0005802">
    <property type="term" value="C:trans-Golgi network"/>
    <property type="evidence" value="ECO:0007669"/>
    <property type="project" value="TreeGrafter"/>
</dbReference>
<dbReference type="InterPro" id="IPR013935">
    <property type="entry name" value="Trs120_TRAPPC9"/>
</dbReference>
<feature type="region of interest" description="Disordered" evidence="1">
    <location>
        <begin position="392"/>
        <end position="432"/>
    </location>
</feature>